<dbReference type="Proteomes" id="UP000803884">
    <property type="component" value="Unassembled WGS sequence"/>
</dbReference>
<comment type="caution">
    <text evidence="1">The sequence shown here is derived from an EMBL/GenBank/DDBJ whole genome shotgun (WGS) entry which is preliminary data.</text>
</comment>
<dbReference type="SUPFAM" id="SSF51197">
    <property type="entry name" value="Clavaminate synthase-like"/>
    <property type="match status" value="1"/>
</dbReference>
<dbReference type="PANTHER" id="PTHR21308:SF8">
    <property type="entry name" value="PHYTANOYL-COA DIOXYGENASE FAMILY PROTEIN (AFU_ORTHOLOGUE AFUA_2G09620)"/>
    <property type="match status" value="1"/>
</dbReference>
<dbReference type="GeneID" id="96002126"/>
<accession>A0AB34L4I0</accession>
<keyword evidence="2" id="KW-1185">Reference proteome</keyword>
<dbReference type="EMBL" id="JAAQHG020000002">
    <property type="protein sequence ID" value="KAL1590478.1"/>
    <property type="molecule type" value="Genomic_DNA"/>
</dbReference>
<dbReference type="PANTHER" id="PTHR21308">
    <property type="entry name" value="PHYTANOYL-COA ALPHA-HYDROXYLASE"/>
    <property type="match status" value="1"/>
</dbReference>
<dbReference type="Pfam" id="PF05721">
    <property type="entry name" value="PhyH"/>
    <property type="match status" value="1"/>
</dbReference>
<evidence type="ECO:0000313" key="1">
    <source>
        <dbReference type="EMBL" id="KAL1590478.1"/>
    </source>
</evidence>
<organism evidence="1 2">
    <name type="scientific">Cladosporium halotolerans</name>
    <dbReference type="NCBI Taxonomy" id="1052096"/>
    <lineage>
        <taxon>Eukaryota</taxon>
        <taxon>Fungi</taxon>
        <taxon>Dikarya</taxon>
        <taxon>Ascomycota</taxon>
        <taxon>Pezizomycotina</taxon>
        <taxon>Dothideomycetes</taxon>
        <taxon>Dothideomycetidae</taxon>
        <taxon>Cladosporiales</taxon>
        <taxon>Cladosporiaceae</taxon>
        <taxon>Cladosporium</taxon>
    </lineage>
</organism>
<dbReference type="RefSeq" id="XP_069233583.1">
    <property type="nucleotide sequence ID" value="XM_069369288.1"/>
</dbReference>
<protein>
    <recommendedName>
        <fullName evidence="3">Phytanoyl-CoA dioxygenase</fullName>
    </recommendedName>
</protein>
<dbReference type="Gene3D" id="2.60.120.620">
    <property type="entry name" value="q2cbj1_9rhob like domain"/>
    <property type="match status" value="1"/>
</dbReference>
<sequence length="428" mass="47000">MPPSATRPGVTTAVAAFATLATVVGAIHYLEIPSLLSQRKRSRKVEKRCYDTEEEYSLAAFKTLTSQITLPTTYPLAIDVQKNIPIYDCSGFKGTETEALKDEIFHILYHGPGVFVFKHFFTNMATLDAANAAFASIIASEQAQPAGAKGDHFAPASANSRIWNSFSKHCIRDPASFVAYYSNPLFRLVSEAYLGPAYKLTTQLNVVKPGGAAQVSHRDYHLGFQTAEAVARWPKPMHDASRLLTLQGAVAHSDMPLESGPTRLLPFSQGFGEGFMAYRRGEFDAYFLEKYVALPLEKGDAVFFSPALFHAAGENRTADFERSANLIQVSSAFGKTMETVDSLPLVEKSWDILSEKCRKEGLNDEVEAFVCAVAEGYPFPTNLDRRPPAPGGMAPESEQDVLMRALSDGWNKEEVTEKLTEMRKASGA</sequence>
<evidence type="ECO:0000313" key="2">
    <source>
        <dbReference type="Proteomes" id="UP000803884"/>
    </source>
</evidence>
<dbReference type="AlphaFoldDB" id="A0AB34L4I0"/>
<dbReference type="GO" id="GO:0048244">
    <property type="term" value="F:phytanoyl-CoA dioxygenase activity"/>
    <property type="evidence" value="ECO:0007669"/>
    <property type="project" value="InterPro"/>
</dbReference>
<evidence type="ECO:0008006" key="3">
    <source>
        <dbReference type="Google" id="ProtNLM"/>
    </source>
</evidence>
<proteinExistence type="predicted"/>
<name>A0AB34L4I0_9PEZI</name>
<dbReference type="GO" id="GO:0001561">
    <property type="term" value="P:fatty acid alpha-oxidation"/>
    <property type="evidence" value="ECO:0007669"/>
    <property type="project" value="InterPro"/>
</dbReference>
<reference evidence="1 2" key="1">
    <citation type="journal article" date="2020" name="Microbiol. Resour. Announc.">
        <title>Draft Genome Sequence of a Cladosporium Species Isolated from the Mesophotic Ascidian Didemnum maculosum.</title>
        <authorList>
            <person name="Gioti A."/>
            <person name="Siaperas R."/>
            <person name="Nikolaivits E."/>
            <person name="Le Goff G."/>
            <person name="Ouazzani J."/>
            <person name="Kotoulas G."/>
            <person name="Topakas E."/>
        </authorList>
    </citation>
    <scope>NUCLEOTIDE SEQUENCE [LARGE SCALE GENOMIC DNA]</scope>
    <source>
        <strain evidence="1 2">TM138-S3</strain>
    </source>
</reference>
<dbReference type="InterPro" id="IPR008775">
    <property type="entry name" value="Phytyl_CoA_dOase-like"/>
</dbReference>
<dbReference type="InterPro" id="IPR047128">
    <property type="entry name" value="PhyH"/>
</dbReference>
<gene>
    <name evidence="1" type="ORF">WHR41_00682</name>
</gene>